<evidence type="ECO:0000313" key="2">
    <source>
        <dbReference type="EMBL" id="MBB6096189.1"/>
    </source>
</evidence>
<protein>
    <submittedName>
        <fullName evidence="2">Uncharacterized protein</fullName>
    </submittedName>
</protein>
<accession>A0A841HVA6</accession>
<keyword evidence="1" id="KW-0472">Membrane</keyword>
<name>A0A841HVA6_9GAMM</name>
<feature type="transmembrane region" description="Helical" evidence="1">
    <location>
        <begin position="6"/>
        <end position="25"/>
    </location>
</feature>
<dbReference type="RefSeq" id="WP_184335588.1">
    <property type="nucleotide sequence ID" value="NZ_JACHHZ010000007.1"/>
</dbReference>
<dbReference type="AlphaFoldDB" id="A0A841HVA6"/>
<keyword evidence="1" id="KW-1133">Transmembrane helix</keyword>
<proteinExistence type="predicted"/>
<keyword evidence="3" id="KW-1185">Reference proteome</keyword>
<organism evidence="2 3">
    <name type="scientific">Povalibacter uvarum</name>
    <dbReference type="NCBI Taxonomy" id="732238"/>
    <lineage>
        <taxon>Bacteria</taxon>
        <taxon>Pseudomonadati</taxon>
        <taxon>Pseudomonadota</taxon>
        <taxon>Gammaproteobacteria</taxon>
        <taxon>Steroidobacterales</taxon>
        <taxon>Steroidobacteraceae</taxon>
        <taxon>Povalibacter</taxon>
    </lineage>
</organism>
<evidence type="ECO:0000256" key="1">
    <source>
        <dbReference type="SAM" id="Phobius"/>
    </source>
</evidence>
<sequence length="175" mass="19488">MIEGFVRFQTFIVGLLGFTGVILTIRMNARSARQQHGRQVKHERQALRTALRAELEIIRAMYADRISTTGDHESQQSVLVPLHVPDRVYQQLLDRIGLLTAAEVEATMKAYLLVAELPTRLGVLADTTVESRYPGYVRIPGRNVGHVSKLHASFIESIDLALKLLIGELSSNAIT</sequence>
<gene>
    <name evidence="2" type="ORF">HNQ60_005111</name>
</gene>
<dbReference type="Proteomes" id="UP000588068">
    <property type="component" value="Unassembled WGS sequence"/>
</dbReference>
<dbReference type="EMBL" id="JACHHZ010000007">
    <property type="protein sequence ID" value="MBB6096189.1"/>
    <property type="molecule type" value="Genomic_DNA"/>
</dbReference>
<reference evidence="2 3" key="1">
    <citation type="submission" date="2020-08" db="EMBL/GenBank/DDBJ databases">
        <title>Genomic Encyclopedia of Type Strains, Phase IV (KMG-IV): sequencing the most valuable type-strain genomes for metagenomic binning, comparative biology and taxonomic classification.</title>
        <authorList>
            <person name="Goeker M."/>
        </authorList>
    </citation>
    <scope>NUCLEOTIDE SEQUENCE [LARGE SCALE GENOMIC DNA]</scope>
    <source>
        <strain evidence="2 3">DSM 26723</strain>
    </source>
</reference>
<evidence type="ECO:0000313" key="3">
    <source>
        <dbReference type="Proteomes" id="UP000588068"/>
    </source>
</evidence>
<comment type="caution">
    <text evidence="2">The sequence shown here is derived from an EMBL/GenBank/DDBJ whole genome shotgun (WGS) entry which is preliminary data.</text>
</comment>
<keyword evidence="1" id="KW-0812">Transmembrane</keyword>